<reference evidence="4 5" key="1">
    <citation type="submission" date="2018-08" db="EMBL/GenBank/DDBJ databases">
        <title>Murine metabolic-syndrome-specific gut microbial biobank.</title>
        <authorList>
            <person name="Liu C."/>
        </authorList>
    </citation>
    <scope>NUCLEOTIDE SEQUENCE [LARGE SCALE GENOMIC DNA]</scope>
    <source>
        <strain evidence="4 5">583</strain>
    </source>
</reference>
<evidence type="ECO:0000313" key="5">
    <source>
        <dbReference type="Proteomes" id="UP000467132"/>
    </source>
</evidence>
<organism evidence="4 5">
    <name type="scientific">Senegalia massiliensis</name>
    <dbReference type="NCBI Taxonomy" id="1720316"/>
    <lineage>
        <taxon>Bacteria</taxon>
        <taxon>Bacillati</taxon>
        <taxon>Bacillota</taxon>
        <taxon>Clostridia</taxon>
        <taxon>Eubacteriales</taxon>
        <taxon>Clostridiaceae</taxon>
        <taxon>Senegalia</taxon>
    </lineage>
</organism>
<feature type="domain" description="Flagellar hook-length control protein-like C-terminal" evidence="3">
    <location>
        <begin position="298"/>
        <end position="372"/>
    </location>
</feature>
<gene>
    <name evidence="4" type="ORF">D3Z33_13445</name>
</gene>
<protein>
    <recommendedName>
        <fullName evidence="3">Flagellar hook-length control protein-like C-terminal domain-containing protein</fullName>
    </recommendedName>
</protein>
<dbReference type="Proteomes" id="UP000467132">
    <property type="component" value="Unassembled WGS sequence"/>
</dbReference>
<keyword evidence="5" id="KW-1185">Reference proteome</keyword>
<feature type="compositionally biased region" description="Basic and acidic residues" evidence="2">
    <location>
        <begin position="19"/>
        <end position="31"/>
    </location>
</feature>
<dbReference type="RefSeq" id="WP_160198327.1">
    <property type="nucleotide sequence ID" value="NZ_QXXA01000016.1"/>
</dbReference>
<keyword evidence="1" id="KW-0175">Coiled coil</keyword>
<feature type="region of interest" description="Disordered" evidence="2">
    <location>
        <begin position="12"/>
        <end position="34"/>
    </location>
</feature>
<dbReference type="CDD" id="cd17470">
    <property type="entry name" value="T3SS_Flik_C"/>
    <property type="match status" value="1"/>
</dbReference>
<comment type="caution">
    <text evidence="4">The sequence shown here is derived from an EMBL/GenBank/DDBJ whole genome shotgun (WGS) entry which is preliminary data.</text>
</comment>
<name>A0A845R1I1_9CLOT</name>
<dbReference type="InterPro" id="IPR021136">
    <property type="entry name" value="Flagellar_hook_control-like_C"/>
</dbReference>
<evidence type="ECO:0000259" key="3">
    <source>
        <dbReference type="Pfam" id="PF02120"/>
    </source>
</evidence>
<dbReference type="AlphaFoldDB" id="A0A845R1I1"/>
<proteinExistence type="predicted"/>
<dbReference type="PANTHER" id="PTHR37533:SF2">
    <property type="entry name" value="FLAGELLAR HOOK-LENGTH CONTROL PROTEIN"/>
    <property type="match status" value="1"/>
</dbReference>
<feature type="coiled-coil region" evidence="1">
    <location>
        <begin position="182"/>
        <end position="220"/>
    </location>
</feature>
<evidence type="ECO:0000256" key="2">
    <source>
        <dbReference type="SAM" id="MobiDB-lite"/>
    </source>
</evidence>
<accession>A0A845R1I1</accession>
<dbReference type="EMBL" id="QXXA01000016">
    <property type="protein sequence ID" value="NBI07859.1"/>
    <property type="molecule type" value="Genomic_DNA"/>
</dbReference>
<dbReference type="InterPro" id="IPR038610">
    <property type="entry name" value="FliK-like_C_sf"/>
</dbReference>
<sequence length="424" mass="49459">MNRIEGVNLIPNKNLVRTDGGKQKKSEEKDSNFYNLLNDQVDPKENNKFKKYEFKLDEKKNNKEKDEIKNTDIFFVTNFNAQKEDFLEFNFQSEDKVIVPKEILEEINMLMENLNLKETNNDKMNIIKKIKELVSNMETINLDDTSISKEIKSLLKQLDGKISVTEESNDALFIESELNKILKELNTKFNLEQNKINKREESVKREVENYNLVNNELNEKEQPKSNTYSFEKEINLDEQPKVQKDIIDENIVLKQDNIDLNKNIMNVTKVINKDTFSSNIMEKYNILEQINSNIKFIDNEGVKIAKISLNPESLGKIMIKLDMDEGNIIGKILVENTDVKNLLENNIDSLKETFSSKGILLKEMNVTVGQESFSNGDQQNFFKKYYSKRKNKSNLEKDESEYEELIFNNYGRDYIVNGSLDIKA</sequence>
<dbReference type="Gene3D" id="3.30.750.140">
    <property type="match status" value="1"/>
</dbReference>
<dbReference type="InterPro" id="IPR052563">
    <property type="entry name" value="FliK"/>
</dbReference>
<evidence type="ECO:0000256" key="1">
    <source>
        <dbReference type="SAM" id="Coils"/>
    </source>
</evidence>
<dbReference type="Pfam" id="PF02120">
    <property type="entry name" value="Flg_hook"/>
    <property type="match status" value="1"/>
</dbReference>
<dbReference type="PANTHER" id="PTHR37533">
    <property type="entry name" value="FLAGELLAR HOOK-LENGTH CONTROL PROTEIN"/>
    <property type="match status" value="1"/>
</dbReference>
<evidence type="ECO:0000313" key="4">
    <source>
        <dbReference type="EMBL" id="NBI07859.1"/>
    </source>
</evidence>
<dbReference type="OrthoDB" id="1950002at2"/>